<dbReference type="Proteomes" id="UP000318946">
    <property type="component" value="Chromosome"/>
</dbReference>
<feature type="domain" description="RagB/SusD" evidence="7">
    <location>
        <begin position="335"/>
        <end position="483"/>
    </location>
</feature>
<evidence type="ECO:0000256" key="3">
    <source>
        <dbReference type="ARBA" id="ARBA00022729"/>
    </source>
</evidence>
<evidence type="ECO:0000256" key="4">
    <source>
        <dbReference type="ARBA" id="ARBA00023136"/>
    </source>
</evidence>
<evidence type="ECO:0000313" key="10">
    <source>
        <dbReference type="Proteomes" id="UP000318946"/>
    </source>
</evidence>
<comment type="similarity">
    <text evidence="2">Belongs to the SusD family.</text>
</comment>
<proteinExistence type="inferred from homology"/>
<evidence type="ECO:0000259" key="8">
    <source>
        <dbReference type="Pfam" id="PF14322"/>
    </source>
</evidence>
<dbReference type="InterPro" id="IPR012944">
    <property type="entry name" value="SusD_RagB_dom"/>
</dbReference>
<dbReference type="InterPro" id="IPR011990">
    <property type="entry name" value="TPR-like_helical_dom_sf"/>
</dbReference>
<keyword evidence="4" id="KW-0472">Membrane</keyword>
<sequence>MKIKQIFAVLAVSASLMSCNFLDEFDPNATTAGNFYTSEADIETSLNGVYQSLAQSYYYQYNYYFTDVRAHVTVVTDSGASSGIPYQFYNYTLTEENQYVYNRYTQLFKSISRVNTLLSHLDDVTYSASEARDTYEAEARFVRALTYFHLVTEWGDVPLVLERLDSKDEVAANNYRRPKAQIYKAIFDDLDFVLDSPLADFQPASECGRASKAAALALYGKAALQCACDEDFASEKSSYLTTAIEKLTSVWGMRPFGELSEIPYNQIWDLSTQKSCPENIFQINYVQGNADLGSIWNYQFGPSTTGVTSYKIGQMHNMTTGEVYESFDPGDVRRNYLRATTVAGVTYYHTMKYADLECGANGYGGNNWIVLRYADVALMLAEAYYWQGVSPTAETYLNMVRRRAGLADWSGSDLRQGIYDERLFEFIQEGLRWQDVLRMYSNEEMIEHYNAVNSNFSVKDLLLPIPYNERILNPEGLYQNPGYGVE</sequence>
<dbReference type="Gene3D" id="1.25.40.390">
    <property type="match status" value="1"/>
</dbReference>
<dbReference type="AlphaFoldDB" id="A0A4Y1WTM9"/>
<dbReference type="GeneID" id="78342483"/>
<protein>
    <submittedName>
        <fullName evidence="9">Membrane protein</fullName>
    </submittedName>
</protein>
<feature type="domain" description="SusD-like N-terminal" evidence="8">
    <location>
        <begin position="21"/>
        <end position="219"/>
    </location>
</feature>
<dbReference type="EMBL" id="AP019735">
    <property type="protein sequence ID" value="BBL04453.1"/>
    <property type="molecule type" value="Genomic_DNA"/>
</dbReference>
<dbReference type="Pfam" id="PF14322">
    <property type="entry name" value="SusD-like_3"/>
    <property type="match status" value="1"/>
</dbReference>
<evidence type="ECO:0000256" key="5">
    <source>
        <dbReference type="ARBA" id="ARBA00023237"/>
    </source>
</evidence>
<keyword evidence="10" id="KW-1185">Reference proteome</keyword>
<reference evidence="10" key="1">
    <citation type="submission" date="2019-06" db="EMBL/GenBank/DDBJ databases">
        <title>Alistipes onderdonkii subsp. vulgaris subsp. nov., Alistipes dispar sp. nov. and Alistipes communis sp. nov., isolated from human faeces, and creation of Alistipes onderdonkii subsp. onderdonkii subsp. nov.</title>
        <authorList>
            <person name="Sakamoto M."/>
            <person name="Ikeyama N."/>
            <person name="Ogata Y."/>
            <person name="Suda W."/>
            <person name="Iino T."/>
            <person name="Hattori M."/>
            <person name="Ohkuma M."/>
        </authorList>
    </citation>
    <scope>NUCLEOTIDE SEQUENCE [LARGE SCALE GENOMIC DNA]</scope>
    <source>
        <strain evidence="10">5CBH24</strain>
    </source>
</reference>
<feature type="signal peptide" evidence="6">
    <location>
        <begin position="1"/>
        <end position="20"/>
    </location>
</feature>
<dbReference type="RefSeq" id="WP_019130095.1">
    <property type="nucleotide sequence ID" value="NZ_AP019735.1"/>
</dbReference>
<gene>
    <name evidence="9" type="ORF">A5CBH24_17660</name>
</gene>
<keyword evidence="5" id="KW-0998">Cell outer membrane</keyword>
<accession>A0A4Y1WTM9</accession>
<dbReference type="SUPFAM" id="SSF48452">
    <property type="entry name" value="TPR-like"/>
    <property type="match status" value="1"/>
</dbReference>
<evidence type="ECO:0000313" key="9">
    <source>
        <dbReference type="EMBL" id="BBL04453.1"/>
    </source>
</evidence>
<dbReference type="OrthoDB" id="993981at2"/>
<evidence type="ECO:0000259" key="7">
    <source>
        <dbReference type="Pfam" id="PF07980"/>
    </source>
</evidence>
<dbReference type="GO" id="GO:0009279">
    <property type="term" value="C:cell outer membrane"/>
    <property type="evidence" value="ECO:0007669"/>
    <property type="project" value="UniProtKB-SubCell"/>
</dbReference>
<organism evidence="9 10">
    <name type="scientific">Alistipes communis</name>
    <dbReference type="NCBI Taxonomy" id="2585118"/>
    <lineage>
        <taxon>Bacteria</taxon>
        <taxon>Pseudomonadati</taxon>
        <taxon>Bacteroidota</taxon>
        <taxon>Bacteroidia</taxon>
        <taxon>Bacteroidales</taxon>
        <taxon>Rikenellaceae</taxon>
        <taxon>Alistipes</taxon>
    </lineage>
</organism>
<comment type="subcellular location">
    <subcellularLocation>
        <location evidence="1">Cell outer membrane</location>
    </subcellularLocation>
</comment>
<dbReference type="KEGG" id="acou:A5CBH24_17660"/>
<evidence type="ECO:0000256" key="2">
    <source>
        <dbReference type="ARBA" id="ARBA00006275"/>
    </source>
</evidence>
<dbReference type="PROSITE" id="PS51257">
    <property type="entry name" value="PROKAR_LIPOPROTEIN"/>
    <property type="match status" value="1"/>
</dbReference>
<dbReference type="InterPro" id="IPR033985">
    <property type="entry name" value="SusD-like_N"/>
</dbReference>
<feature type="chain" id="PRO_5021405915" evidence="6">
    <location>
        <begin position="21"/>
        <end position="486"/>
    </location>
</feature>
<dbReference type="Pfam" id="PF07980">
    <property type="entry name" value="SusD_RagB"/>
    <property type="match status" value="1"/>
</dbReference>
<keyword evidence="3 6" id="KW-0732">Signal</keyword>
<evidence type="ECO:0000256" key="6">
    <source>
        <dbReference type="SAM" id="SignalP"/>
    </source>
</evidence>
<evidence type="ECO:0000256" key="1">
    <source>
        <dbReference type="ARBA" id="ARBA00004442"/>
    </source>
</evidence>
<name>A0A4Y1WTM9_9BACT</name>